<feature type="domain" description="Ig-like" evidence="5">
    <location>
        <begin position="111"/>
        <end position="185"/>
    </location>
</feature>
<keyword evidence="4" id="KW-0812">Transmembrane</keyword>
<evidence type="ECO:0000259" key="5">
    <source>
        <dbReference type="PROSITE" id="PS50835"/>
    </source>
</evidence>
<keyword evidence="7" id="KW-1185">Reference proteome</keyword>
<organism evidence="6 7">
    <name type="scientific">Ridgeia piscesae</name>
    <name type="common">Tubeworm</name>
    <dbReference type="NCBI Taxonomy" id="27915"/>
    <lineage>
        <taxon>Eukaryota</taxon>
        <taxon>Metazoa</taxon>
        <taxon>Spiralia</taxon>
        <taxon>Lophotrochozoa</taxon>
        <taxon>Annelida</taxon>
        <taxon>Polychaeta</taxon>
        <taxon>Sedentaria</taxon>
        <taxon>Canalipalpata</taxon>
        <taxon>Sabellida</taxon>
        <taxon>Siboglinidae</taxon>
        <taxon>Ridgeia</taxon>
    </lineage>
</organism>
<keyword evidence="4" id="KW-1133">Transmembrane helix</keyword>
<comment type="caution">
    <text evidence="6">The sequence shown here is derived from an EMBL/GenBank/DDBJ whole genome shotgun (WGS) entry which is preliminary data.</text>
</comment>
<dbReference type="SMART" id="SM00408">
    <property type="entry name" value="IGc2"/>
    <property type="match status" value="2"/>
</dbReference>
<proteinExistence type="predicted"/>
<evidence type="ECO:0000313" key="6">
    <source>
        <dbReference type="EMBL" id="KAK2186538.1"/>
    </source>
</evidence>
<dbReference type="AlphaFoldDB" id="A0AAD9P1P3"/>
<feature type="domain" description="Ig-like" evidence="5">
    <location>
        <begin position="188"/>
        <end position="274"/>
    </location>
</feature>
<feature type="compositionally biased region" description="Basic and acidic residues" evidence="3">
    <location>
        <begin position="328"/>
        <end position="340"/>
    </location>
</feature>
<evidence type="ECO:0000313" key="7">
    <source>
        <dbReference type="Proteomes" id="UP001209878"/>
    </source>
</evidence>
<sequence>MMPPLMTKTVIESHHVHVPEGDEFEIECTQHEGKGIKWTKTNGDVTFDVSDSVKDGKTVSQLSTGAIKLSDEGSYRCENVDNATDGQNVVVNVFTFTVTMTPKLVVKIKMIATAVCEVSIPTATKQWFHGNENVQRMITDGNKHFEIIPENGTLRIIDIDSTRIGVYTCRVDINDKIFIKTTSLDSHPYIDDFDQSKNLVHGDPLILNCSAWGHPDVSFVWYMNNRLLQADKRISFGPKNMSLKIASIEFSDRGDYTCVASNIHGSDNSTILIRIKDKLAALWPFLGICAEVIILCTIIFVYEKMRAKKRAQEDLLEEEERMTTANSNDHKGADDIRQRK</sequence>
<keyword evidence="1" id="KW-0732">Signal</keyword>
<gene>
    <name evidence="6" type="ORF">NP493_197g04023</name>
</gene>
<keyword evidence="2" id="KW-1015">Disulfide bond</keyword>
<dbReference type="InterPro" id="IPR003599">
    <property type="entry name" value="Ig_sub"/>
</dbReference>
<evidence type="ECO:0000256" key="1">
    <source>
        <dbReference type="ARBA" id="ARBA00022729"/>
    </source>
</evidence>
<dbReference type="GO" id="GO:0043025">
    <property type="term" value="C:neuronal cell body"/>
    <property type="evidence" value="ECO:0007669"/>
    <property type="project" value="TreeGrafter"/>
</dbReference>
<dbReference type="InterPro" id="IPR007110">
    <property type="entry name" value="Ig-like_dom"/>
</dbReference>
<feature type="transmembrane region" description="Helical" evidence="4">
    <location>
        <begin position="281"/>
        <end position="302"/>
    </location>
</feature>
<dbReference type="Gene3D" id="2.60.40.10">
    <property type="entry name" value="Immunoglobulins"/>
    <property type="match status" value="3"/>
</dbReference>
<dbReference type="InterPro" id="IPR003598">
    <property type="entry name" value="Ig_sub2"/>
</dbReference>
<dbReference type="GO" id="GO:0008046">
    <property type="term" value="F:axon guidance receptor activity"/>
    <property type="evidence" value="ECO:0007669"/>
    <property type="project" value="TreeGrafter"/>
</dbReference>
<dbReference type="SUPFAM" id="SSF48726">
    <property type="entry name" value="Immunoglobulin"/>
    <property type="match status" value="2"/>
</dbReference>
<dbReference type="Pfam" id="PF07679">
    <property type="entry name" value="I-set"/>
    <property type="match status" value="1"/>
</dbReference>
<feature type="region of interest" description="Disordered" evidence="3">
    <location>
        <begin position="315"/>
        <end position="340"/>
    </location>
</feature>
<dbReference type="GO" id="GO:0050808">
    <property type="term" value="P:synapse organization"/>
    <property type="evidence" value="ECO:0007669"/>
    <property type="project" value="TreeGrafter"/>
</dbReference>
<dbReference type="CDD" id="cd00096">
    <property type="entry name" value="Ig"/>
    <property type="match status" value="3"/>
</dbReference>
<keyword evidence="4" id="KW-0472">Membrane</keyword>
<dbReference type="GO" id="GO:0005886">
    <property type="term" value="C:plasma membrane"/>
    <property type="evidence" value="ECO:0007669"/>
    <property type="project" value="TreeGrafter"/>
</dbReference>
<evidence type="ECO:0000256" key="4">
    <source>
        <dbReference type="SAM" id="Phobius"/>
    </source>
</evidence>
<dbReference type="Proteomes" id="UP001209878">
    <property type="component" value="Unassembled WGS sequence"/>
</dbReference>
<protein>
    <recommendedName>
        <fullName evidence="5">Ig-like domain-containing protein</fullName>
    </recommendedName>
</protein>
<name>A0AAD9P1P3_RIDPI</name>
<dbReference type="GO" id="GO:0030424">
    <property type="term" value="C:axon"/>
    <property type="evidence" value="ECO:0007669"/>
    <property type="project" value="TreeGrafter"/>
</dbReference>
<dbReference type="InterPro" id="IPR013783">
    <property type="entry name" value="Ig-like_fold"/>
</dbReference>
<dbReference type="PROSITE" id="PS50835">
    <property type="entry name" value="IG_LIKE"/>
    <property type="match status" value="3"/>
</dbReference>
<dbReference type="InterPro" id="IPR013098">
    <property type="entry name" value="Ig_I-set"/>
</dbReference>
<evidence type="ECO:0000256" key="3">
    <source>
        <dbReference type="SAM" id="MobiDB-lite"/>
    </source>
</evidence>
<dbReference type="EMBL" id="JAODUO010000197">
    <property type="protein sequence ID" value="KAK2186538.1"/>
    <property type="molecule type" value="Genomic_DNA"/>
</dbReference>
<accession>A0AAD9P1P3</accession>
<dbReference type="InterPro" id="IPR050958">
    <property type="entry name" value="Cell_Adh-Cytoskel_Orgn"/>
</dbReference>
<dbReference type="PANTHER" id="PTHR45080">
    <property type="entry name" value="CONTACTIN 5"/>
    <property type="match status" value="1"/>
</dbReference>
<dbReference type="InterPro" id="IPR036179">
    <property type="entry name" value="Ig-like_dom_sf"/>
</dbReference>
<evidence type="ECO:0000256" key="2">
    <source>
        <dbReference type="ARBA" id="ARBA00023157"/>
    </source>
</evidence>
<feature type="domain" description="Ig-like" evidence="5">
    <location>
        <begin position="3"/>
        <end position="77"/>
    </location>
</feature>
<reference evidence="6" key="1">
    <citation type="journal article" date="2023" name="Mol. Biol. Evol.">
        <title>Third-Generation Sequencing Reveals the Adaptive Role of the Epigenome in Three Deep-Sea Polychaetes.</title>
        <authorList>
            <person name="Perez M."/>
            <person name="Aroh O."/>
            <person name="Sun Y."/>
            <person name="Lan Y."/>
            <person name="Juniper S.K."/>
            <person name="Young C.R."/>
            <person name="Angers B."/>
            <person name="Qian P.Y."/>
        </authorList>
    </citation>
    <scope>NUCLEOTIDE SEQUENCE</scope>
    <source>
        <strain evidence="6">R07B-5</strain>
    </source>
</reference>
<dbReference type="SMART" id="SM00409">
    <property type="entry name" value="IG"/>
    <property type="match status" value="3"/>
</dbReference>
<dbReference type="GO" id="GO:0007156">
    <property type="term" value="P:homophilic cell adhesion via plasma membrane adhesion molecules"/>
    <property type="evidence" value="ECO:0007669"/>
    <property type="project" value="TreeGrafter"/>
</dbReference>
<dbReference type="PANTHER" id="PTHR45080:SF8">
    <property type="entry name" value="IG-LIKE DOMAIN-CONTAINING PROTEIN"/>
    <property type="match status" value="1"/>
</dbReference>